<proteinExistence type="predicted"/>
<dbReference type="PANTHER" id="PTHR44167:SF24">
    <property type="entry name" value="SERINE_THREONINE-PROTEIN KINASE CHK2"/>
    <property type="match status" value="1"/>
</dbReference>
<dbReference type="InterPro" id="IPR011009">
    <property type="entry name" value="Kinase-like_dom_sf"/>
</dbReference>
<dbReference type="CDD" id="cd00180">
    <property type="entry name" value="PKc"/>
    <property type="match status" value="1"/>
</dbReference>
<dbReference type="GO" id="GO:0004674">
    <property type="term" value="F:protein serine/threonine kinase activity"/>
    <property type="evidence" value="ECO:0007669"/>
    <property type="project" value="TreeGrafter"/>
</dbReference>
<dbReference type="Pfam" id="PF00069">
    <property type="entry name" value="Pkinase"/>
    <property type="match status" value="1"/>
</dbReference>
<keyword evidence="3" id="KW-0418">Kinase</keyword>
<keyword evidence="1" id="KW-0732">Signal</keyword>
<feature type="chain" id="PRO_5042156550" evidence="1">
    <location>
        <begin position="23"/>
        <end position="455"/>
    </location>
</feature>
<organism evidence="3 4">
    <name type="scientific">Vanrija pseudolonga</name>
    <dbReference type="NCBI Taxonomy" id="143232"/>
    <lineage>
        <taxon>Eukaryota</taxon>
        <taxon>Fungi</taxon>
        <taxon>Dikarya</taxon>
        <taxon>Basidiomycota</taxon>
        <taxon>Agaricomycotina</taxon>
        <taxon>Tremellomycetes</taxon>
        <taxon>Trichosporonales</taxon>
        <taxon>Trichosporonaceae</taxon>
        <taxon>Vanrija</taxon>
    </lineage>
</organism>
<dbReference type="GeneID" id="87810299"/>
<evidence type="ECO:0000313" key="4">
    <source>
        <dbReference type="Proteomes" id="UP000827549"/>
    </source>
</evidence>
<protein>
    <submittedName>
        <fullName evidence="3">Serine/threonine-protein kinase PEPKR2</fullName>
    </submittedName>
</protein>
<dbReference type="AlphaFoldDB" id="A0AAF0YBF9"/>
<dbReference type="GO" id="GO:0044773">
    <property type="term" value="P:mitotic DNA damage checkpoint signaling"/>
    <property type="evidence" value="ECO:0007669"/>
    <property type="project" value="TreeGrafter"/>
</dbReference>
<dbReference type="SUPFAM" id="SSF56112">
    <property type="entry name" value="Protein kinase-like (PK-like)"/>
    <property type="match status" value="1"/>
</dbReference>
<dbReference type="EMBL" id="CP086718">
    <property type="protein sequence ID" value="WOO83605.1"/>
    <property type="molecule type" value="Genomic_DNA"/>
</dbReference>
<evidence type="ECO:0000313" key="3">
    <source>
        <dbReference type="EMBL" id="WOO83605.1"/>
    </source>
</evidence>
<evidence type="ECO:0000259" key="2">
    <source>
        <dbReference type="PROSITE" id="PS50011"/>
    </source>
</evidence>
<dbReference type="PROSITE" id="PS50011">
    <property type="entry name" value="PROTEIN_KINASE_DOM"/>
    <property type="match status" value="1"/>
</dbReference>
<dbReference type="Proteomes" id="UP000827549">
    <property type="component" value="Chromosome 5"/>
</dbReference>
<dbReference type="GO" id="GO:0005524">
    <property type="term" value="F:ATP binding"/>
    <property type="evidence" value="ECO:0007669"/>
    <property type="project" value="InterPro"/>
</dbReference>
<dbReference type="GO" id="GO:0005634">
    <property type="term" value="C:nucleus"/>
    <property type="evidence" value="ECO:0007669"/>
    <property type="project" value="TreeGrafter"/>
</dbReference>
<dbReference type="InterPro" id="IPR000719">
    <property type="entry name" value="Prot_kinase_dom"/>
</dbReference>
<keyword evidence="3" id="KW-0808">Transferase</keyword>
<sequence length="455" mass="50488">MFPLAAFLYLALSSLRVALTPAAELERIRELAVGNSVFASADLVNLVLAEVFLRLRLPRLSLASPAAAFTFSLGLDFRTLSLVSFPQLLANGDFLKRMRQARRLGYKYVSTPLGHMAILERLYIGDQTMCNLGLYQYGLAVYEVAIKSCSIACPLYDNEVRALKTLRHPRILPLLFAGKIGSRGQIITDHMSGGSLAHRLTEDMDQIFSFENVRQALLVFRDILEGIQHMHENGWIHRNLSPANVLFNKFDRVVLAGFRHALKVIPGIDLSTCDLFAFSPSYSSPESFLNEWSKGSDIYSACAILYTCLTGSAPCPIEHDGLYQPAGFFDNFWLQKFEDGNGNTSCKIGRIQDMLIEGLAINAADRPTASALIETVNDILTADGGKAAYADDVDHDDYDMVGHDEAPPMSWIGYPDAEREAKIFRPSLKNRVSAKVDKVAHRGFKSIKAVFRPRA</sequence>
<keyword evidence="4" id="KW-1185">Reference proteome</keyword>
<feature type="signal peptide" evidence="1">
    <location>
        <begin position="1"/>
        <end position="22"/>
    </location>
</feature>
<feature type="domain" description="Protein kinase" evidence="2">
    <location>
        <begin position="83"/>
        <end position="380"/>
    </location>
</feature>
<dbReference type="PANTHER" id="PTHR44167">
    <property type="entry name" value="OVARIAN-SPECIFIC SERINE/THREONINE-PROTEIN KINASE LOK-RELATED"/>
    <property type="match status" value="1"/>
</dbReference>
<gene>
    <name evidence="3" type="primary">PEPKR2</name>
    <name evidence="3" type="ORF">LOC62_05G007125</name>
</gene>
<dbReference type="GO" id="GO:0005737">
    <property type="term" value="C:cytoplasm"/>
    <property type="evidence" value="ECO:0007669"/>
    <property type="project" value="TreeGrafter"/>
</dbReference>
<name>A0AAF0YBF9_9TREE</name>
<evidence type="ECO:0000256" key="1">
    <source>
        <dbReference type="SAM" id="SignalP"/>
    </source>
</evidence>
<accession>A0AAF0YBF9</accession>
<dbReference type="Gene3D" id="1.10.510.10">
    <property type="entry name" value="Transferase(Phosphotransferase) domain 1"/>
    <property type="match status" value="1"/>
</dbReference>
<dbReference type="RefSeq" id="XP_062629631.1">
    <property type="nucleotide sequence ID" value="XM_062773647.1"/>
</dbReference>
<reference evidence="3" key="1">
    <citation type="submission" date="2023-10" db="EMBL/GenBank/DDBJ databases">
        <authorList>
            <person name="Noh H."/>
        </authorList>
    </citation>
    <scope>NUCLEOTIDE SEQUENCE</scope>
    <source>
        <strain evidence="3">DUCC4014</strain>
    </source>
</reference>